<keyword evidence="1" id="KW-0812">Transmembrane</keyword>
<protein>
    <submittedName>
        <fullName evidence="2">Uncharacterized protein</fullName>
    </submittedName>
</protein>
<dbReference type="RefSeq" id="WP_143373040.1">
    <property type="nucleotide sequence ID" value="NZ_VJVZ01000005.1"/>
</dbReference>
<keyword evidence="1" id="KW-0472">Membrane</keyword>
<name>A0A552V2E3_9FLAO</name>
<comment type="caution">
    <text evidence="2">The sequence shown here is derived from an EMBL/GenBank/DDBJ whole genome shotgun (WGS) entry which is preliminary data.</text>
</comment>
<gene>
    <name evidence="2" type="ORF">FMM05_08975</name>
</gene>
<organism evidence="2 3">
    <name type="scientific">Flavobacterium zepuense</name>
    <dbReference type="NCBI Taxonomy" id="2593302"/>
    <lineage>
        <taxon>Bacteria</taxon>
        <taxon>Pseudomonadati</taxon>
        <taxon>Bacteroidota</taxon>
        <taxon>Flavobacteriia</taxon>
        <taxon>Flavobacteriales</taxon>
        <taxon>Flavobacteriaceae</taxon>
        <taxon>Flavobacterium</taxon>
    </lineage>
</organism>
<dbReference type="InterPro" id="IPR051533">
    <property type="entry name" value="WaaL-like"/>
</dbReference>
<accession>A0A552V2E3</accession>
<feature type="transmembrane region" description="Helical" evidence="1">
    <location>
        <begin position="43"/>
        <end position="65"/>
    </location>
</feature>
<feature type="transmembrane region" description="Helical" evidence="1">
    <location>
        <begin position="189"/>
        <end position="206"/>
    </location>
</feature>
<feature type="transmembrane region" description="Helical" evidence="1">
    <location>
        <begin position="218"/>
        <end position="236"/>
    </location>
</feature>
<feature type="transmembrane region" description="Helical" evidence="1">
    <location>
        <begin position="77"/>
        <end position="95"/>
    </location>
</feature>
<reference evidence="2 3" key="1">
    <citation type="submission" date="2019-07" db="EMBL/GenBank/DDBJ databases">
        <title>Flavobacterium sp. nov., isolated from glacier ice.</title>
        <authorList>
            <person name="Liu Q."/>
            <person name="Xin Y.-H."/>
        </authorList>
    </citation>
    <scope>NUCLEOTIDE SEQUENCE [LARGE SCALE GENOMIC DNA]</scope>
    <source>
        <strain evidence="2 3">ZT4R6</strain>
    </source>
</reference>
<proteinExistence type="predicted"/>
<dbReference type="OrthoDB" id="1491081at2"/>
<feature type="transmembrane region" description="Helical" evidence="1">
    <location>
        <begin position="133"/>
        <end position="153"/>
    </location>
</feature>
<feature type="transmembrane region" description="Helical" evidence="1">
    <location>
        <begin position="107"/>
        <end position="126"/>
    </location>
</feature>
<feature type="transmembrane region" description="Helical" evidence="1">
    <location>
        <begin position="406"/>
        <end position="425"/>
    </location>
</feature>
<feature type="transmembrane region" description="Helical" evidence="1">
    <location>
        <begin position="375"/>
        <end position="394"/>
    </location>
</feature>
<dbReference type="PANTHER" id="PTHR37422">
    <property type="entry name" value="TEICHURONIC ACID BIOSYNTHESIS PROTEIN TUAE"/>
    <property type="match status" value="1"/>
</dbReference>
<dbReference type="EMBL" id="VJVZ01000005">
    <property type="protein sequence ID" value="TRW24636.1"/>
    <property type="molecule type" value="Genomic_DNA"/>
</dbReference>
<dbReference type="PANTHER" id="PTHR37422:SF13">
    <property type="entry name" value="LIPOPOLYSACCHARIDE BIOSYNTHESIS PROTEIN PA4999-RELATED"/>
    <property type="match status" value="1"/>
</dbReference>
<feature type="transmembrane region" description="Helical" evidence="1">
    <location>
        <begin position="266"/>
        <end position="286"/>
    </location>
</feature>
<sequence>MFRNKIVLEEKFRLNVERLLYALVFTMVFEGLIRKLLPSAVGLLIFFLKDIFCITGLYFITKAFAKPNVQRNPFFNLRKIFFFVFLPPLIVTNFYDPSLVLFALKQYLLYMILALLVPLAFVPSKIERFKKFFFFFSLTIIPTTLVAVLQNSLPANHWLNQSVDGQSLEAFSAGGLLRVSSTFSFTGQYSWFLNVVCVILAVSFCLPIKRDNIIIKKIAPLLPLVISVCLAVGAFITGGRTAVLGCGLVLFLGFVFAVIKAPQKIITRGLILMAVMGLSLTALRIAKPEFFKVYDLRSEDKKDETHTEEVEGRILKDMFGWTVWIAEQDMIPFLFGNGLGVMSNGAERISSYAMSVRLQGISTESEIDSTAWEGGMYLVLIWFGMRIWVIIRCIGLWRQARETNNIIALSFLLGYITVIGLYGALSRQPPIAIWWWLSIGCFVALYNYDKNIQNIKV</sequence>
<keyword evidence="1" id="KW-1133">Transmembrane helix</keyword>
<keyword evidence="3" id="KW-1185">Reference proteome</keyword>
<evidence type="ECO:0000313" key="3">
    <source>
        <dbReference type="Proteomes" id="UP000320643"/>
    </source>
</evidence>
<dbReference type="AlphaFoldDB" id="A0A552V2E3"/>
<dbReference type="Proteomes" id="UP000320643">
    <property type="component" value="Unassembled WGS sequence"/>
</dbReference>
<feature type="transmembrane region" description="Helical" evidence="1">
    <location>
        <begin position="242"/>
        <end position="259"/>
    </location>
</feature>
<feature type="transmembrane region" description="Helical" evidence="1">
    <location>
        <begin position="431"/>
        <end position="448"/>
    </location>
</feature>
<evidence type="ECO:0000313" key="2">
    <source>
        <dbReference type="EMBL" id="TRW24636.1"/>
    </source>
</evidence>
<evidence type="ECO:0000256" key="1">
    <source>
        <dbReference type="SAM" id="Phobius"/>
    </source>
</evidence>